<dbReference type="PROSITE" id="PS50093">
    <property type="entry name" value="PKD"/>
    <property type="match status" value="1"/>
</dbReference>
<dbReference type="AlphaFoldDB" id="A0A6C0AQT1"/>
<reference evidence="2" key="1">
    <citation type="journal article" date="2020" name="Nature">
        <title>Giant virus diversity and host interactions through global metagenomics.</title>
        <authorList>
            <person name="Schulz F."/>
            <person name="Roux S."/>
            <person name="Paez-Espino D."/>
            <person name="Jungbluth S."/>
            <person name="Walsh D.A."/>
            <person name="Denef V.J."/>
            <person name="McMahon K.D."/>
            <person name="Konstantinidis K.T."/>
            <person name="Eloe-Fadrosh E.A."/>
            <person name="Kyrpides N.C."/>
            <person name="Woyke T."/>
        </authorList>
    </citation>
    <scope>NUCLEOTIDE SEQUENCE</scope>
    <source>
        <strain evidence="2">GVMAG-S-1101165-79</strain>
    </source>
</reference>
<protein>
    <recommendedName>
        <fullName evidence="1">PKD domain-containing protein</fullName>
    </recommendedName>
</protein>
<dbReference type="NCBIfam" id="TIGR02167">
    <property type="entry name" value="Liste_lipo_26"/>
    <property type="match status" value="7"/>
</dbReference>
<dbReference type="InterPro" id="IPR000601">
    <property type="entry name" value="PKD_dom"/>
</dbReference>
<dbReference type="Gene3D" id="2.60.40.10">
    <property type="entry name" value="Immunoglobulins"/>
    <property type="match status" value="1"/>
</dbReference>
<dbReference type="InterPro" id="IPR011889">
    <property type="entry name" value="Liste_lipo_26"/>
</dbReference>
<name>A0A6C0AQT1_9ZZZZ</name>
<dbReference type="InterPro" id="IPR005046">
    <property type="entry name" value="DUF285"/>
</dbReference>
<dbReference type="InterPro" id="IPR013783">
    <property type="entry name" value="Ig-like_fold"/>
</dbReference>
<proteinExistence type="predicted"/>
<evidence type="ECO:0000259" key="1">
    <source>
        <dbReference type="PROSITE" id="PS50093"/>
    </source>
</evidence>
<dbReference type="SUPFAM" id="SSF49299">
    <property type="entry name" value="PKD domain"/>
    <property type="match status" value="1"/>
</dbReference>
<dbReference type="EMBL" id="MN740762">
    <property type="protein sequence ID" value="QHS82072.1"/>
    <property type="molecule type" value="Genomic_DNA"/>
</dbReference>
<sequence length="591" mass="65470">MSSFPLQFVYFAPANIKITLGLDSGTITSIIWGDGSSNLNPSPPYQHTYSNNGIYTVSVEGNVTNLSGSISFDVINSQQYLSACISFGEIGLTNLTDAFYAAINLTVVPSSLPTLSTIINMTDMFGEATSFNGSLNNWNVSNVTNMAAMFYGVSSFNQPLNDWNVSNVTNMDLMFFGASSFNQPLNDWNVSNVTSMTDMFFGLTSFNQPLNNWNVSNVTNMTNMFFGLTSFNQSLNDWNVSNVTSMNNIFGNATSFNQPLNNWNISNVTNMDNIFGNATSFNQPLNNWNVSNVISMDNMFGNATSFNQPLNNWNISNVTSMNNIFGNATSFNQPLNNWNVSNVISMDNMFSGATSFNQPLNNWNVSNVTSMTSMLDYTNLSIDNYNSTLNGWAKLSLKPDVSLGAFGLVYSPAGLSARNFLTSQYNWTITGDIFLQSDIVILNKPFNLTNFNYSLNQNNTYQLFDTSNNPISQIVTFDGTNPLNFFNVIVKSYGLVSIILKDITDPQNIYTLATFHINVLQFPPLLTPLPFRPSLQPSSNLGMYNRYRGASSVGSRPKYGGASRMYSYAHAQNQQDQVIDLFIASIFGIRK</sequence>
<dbReference type="InterPro" id="IPR035986">
    <property type="entry name" value="PKD_dom_sf"/>
</dbReference>
<dbReference type="Pfam" id="PF03382">
    <property type="entry name" value="DUF285"/>
    <property type="match status" value="1"/>
</dbReference>
<organism evidence="2">
    <name type="scientific">viral metagenome</name>
    <dbReference type="NCBI Taxonomy" id="1070528"/>
    <lineage>
        <taxon>unclassified sequences</taxon>
        <taxon>metagenomes</taxon>
        <taxon>organismal metagenomes</taxon>
    </lineage>
</organism>
<evidence type="ECO:0000313" key="2">
    <source>
        <dbReference type="EMBL" id="QHS82072.1"/>
    </source>
</evidence>
<accession>A0A6C0AQT1</accession>
<feature type="domain" description="PKD" evidence="1">
    <location>
        <begin position="33"/>
        <end position="59"/>
    </location>
</feature>